<dbReference type="Proteomes" id="UP001150830">
    <property type="component" value="Unassembled WGS sequence"/>
</dbReference>
<gene>
    <name evidence="6" type="ORF">OUO13_06070</name>
</gene>
<dbReference type="PROSITE" id="PS50931">
    <property type="entry name" value="HTH_LYSR"/>
    <property type="match status" value="1"/>
</dbReference>
<evidence type="ECO:0000256" key="1">
    <source>
        <dbReference type="ARBA" id="ARBA00009437"/>
    </source>
</evidence>
<keyword evidence="4" id="KW-0804">Transcription</keyword>
<dbReference type="CDD" id="cd08422">
    <property type="entry name" value="PBP2_CrgA_like"/>
    <property type="match status" value="1"/>
</dbReference>
<dbReference type="SUPFAM" id="SSF46785">
    <property type="entry name" value="Winged helix' DNA-binding domain"/>
    <property type="match status" value="1"/>
</dbReference>
<dbReference type="RefSeq" id="WP_283172963.1">
    <property type="nucleotide sequence ID" value="NZ_JAPNOA010000019.1"/>
</dbReference>
<dbReference type="Pfam" id="PF00126">
    <property type="entry name" value="HTH_1"/>
    <property type="match status" value="1"/>
</dbReference>
<dbReference type="EMBL" id="JAPNOA010000019">
    <property type="protein sequence ID" value="MCY0964745.1"/>
    <property type="molecule type" value="Genomic_DNA"/>
</dbReference>
<evidence type="ECO:0000256" key="4">
    <source>
        <dbReference type="ARBA" id="ARBA00023163"/>
    </source>
</evidence>
<comment type="caution">
    <text evidence="6">The sequence shown here is derived from an EMBL/GenBank/DDBJ whole genome shotgun (WGS) entry which is preliminary data.</text>
</comment>
<evidence type="ECO:0000256" key="2">
    <source>
        <dbReference type="ARBA" id="ARBA00023015"/>
    </source>
</evidence>
<evidence type="ECO:0000313" key="6">
    <source>
        <dbReference type="EMBL" id="MCY0964745.1"/>
    </source>
</evidence>
<name>A0A9X3IRZ5_9GAMM</name>
<dbReference type="Gene3D" id="1.10.10.10">
    <property type="entry name" value="Winged helix-like DNA-binding domain superfamily/Winged helix DNA-binding domain"/>
    <property type="match status" value="1"/>
</dbReference>
<evidence type="ECO:0000256" key="3">
    <source>
        <dbReference type="ARBA" id="ARBA00023125"/>
    </source>
</evidence>
<dbReference type="GO" id="GO:0043565">
    <property type="term" value="F:sequence-specific DNA binding"/>
    <property type="evidence" value="ECO:0007669"/>
    <property type="project" value="TreeGrafter"/>
</dbReference>
<dbReference type="GO" id="GO:0003700">
    <property type="term" value="F:DNA-binding transcription factor activity"/>
    <property type="evidence" value="ECO:0007669"/>
    <property type="project" value="InterPro"/>
</dbReference>
<keyword evidence="2" id="KW-0805">Transcription regulation</keyword>
<dbReference type="InterPro" id="IPR005119">
    <property type="entry name" value="LysR_subst-bd"/>
</dbReference>
<dbReference type="Pfam" id="PF03466">
    <property type="entry name" value="LysR_substrate"/>
    <property type="match status" value="1"/>
</dbReference>
<feature type="domain" description="HTH lysR-type" evidence="5">
    <location>
        <begin position="1"/>
        <end position="58"/>
    </location>
</feature>
<dbReference type="PANTHER" id="PTHR30537">
    <property type="entry name" value="HTH-TYPE TRANSCRIPTIONAL REGULATOR"/>
    <property type="match status" value="1"/>
</dbReference>
<protein>
    <submittedName>
        <fullName evidence="6">LysR family transcriptional regulator</fullName>
    </submittedName>
</protein>
<dbReference type="InterPro" id="IPR036390">
    <property type="entry name" value="WH_DNA-bd_sf"/>
</dbReference>
<keyword evidence="3" id="KW-0238">DNA-binding</keyword>
<evidence type="ECO:0000259" key="5">
    <source>
        <dbReference type="PROSITE" id="PS50931"/>
    </source>
</evidence>
<keyword evidence="7" id="KW-1185">Reference proteome</keyword>
<dbReference type="Gene3D" id="3.40.190.290">
    <property type="match status" value="1"/>
</dbReference>
<accession>A0A9X3IRZ5</accession>
<dbReference type="GO" id="GO:0006351">
    <property type="term" value="P:DNA-templated transcription"/>
    <property type="evidence" value="ECO:0007669"/>
    <property type="project" value="TreeGrafter"/>
</dbReference>
<comment type="similarity">
    <text evidence="1">Belongs to the LysR transcriptional regulatory family.</text>
</comment>
<sequence>MNYQDLYFFIKVVEKGSIVAASRYLNVPTSTLSRRIQAFEDDLGYKLIHRSAKKFGLTESGQRLYGSVAHTVQDLETRIEDVNSELSSLSGDIKITAPVSLGHHYVKQWVFEFMQANPRITVETFLSNENVDLVKNSIDIAFRLGNVTLNDWVSRPLFRSALVLCASASLVQRTGQPEHPSDLHRAPLIALKRTPVWRFHKDGDTEILVPKPYLRTDEIQFAMDAAREGLGIACLPRYVVNDALENGELVELLPDWQMDERQVNVIYPHRESLPVKTRAFIDFVVAKAAAMRSPQATPEVRSRVTENTV</sequence>
<organism evidence="6 7">
    <name type="scientific">Parathalassolituus penaei</name>
    <dbReference type="NCBI Taxonomy" id="2997323"/>
    <lineage>
        <taxon>Bacteria</taxon>
        <taxon>Pseudomonadati</taxon>
        <taxon>Pseudomonadota</taxon>
        <taxon>Gammaproteobacteria</taxon>
        <taxon>Oceanospirillales</taxon>
        <taxon>Oceanospirillaceae</taxon>
        <taxon>Parathalassolituus</taxon>
    </lineage>
</organism>
<reference evidence="6" key="1">
    <citation type="submission" date="2022-11" db="EMBL/GenBank/DDBJ databases">
        <title>Parathalassolutuus dongxingensis gen. nov., sp. nov., a novel member of family Oceanospirillaceae isolated from a coastal shrimp pond in Guangxi, China.</title>
        <authorList>
            <person name="Chen H."/>
        </authorList>
    </citation>
    <scope>NUCLEOTIDE SEQUENCE</scope>
    <source>
        <strain evidence="6">G-43</strain>
    </source>
</reference>
<evidence type="ECO:0000313" key="7">
    <source>
        <dbReference type="Proteomes" id="UP001150830"/>
    </source>
</evidence>
<dbReference type="PANTHER" id="PTHR30537:SF5">
    <property type="entry name" value="HTH-TYPE TRANSCRIPTIONAL ACTIVATOR TTDR-RELATED"/>
    <property type="match status" value="1"/>
</dbReference>
<dbReference type="AlphaFoldDB" id="A0A9X3IRZ5"/>
<dbReference type="InterPro" id="IPR036388">
    <property type="entry name" value="WH-like_DNA-bd_sf"/>
</dbReference>
<proteinExistence type="inferred from homology"/>
<dbReference type="InterPro" id="IPR058163">
    <property type="entry name" value="LysR-type_TF_proteobact-type"/>
</dbReference>
<dbReference type="InterPro" id="IPR000847">
    <property type="entry name" value="LysR_HTH_N"/>
</dbReference>
<dbReference type="SUPFAM" id="SSF53850">
    <property type="entry name" value="Periplasmic binding protein-like II"/>
    <property type="match status" value="1"/>
</dbReference>